<proteinExistence type="predicted"/>
<reference evidence="3" key="5">
    <citation type="submission" date="2015-06" db="UniProtKB">
        <authorList>
            <consortium name="EnsemblFungi"/>
        </authorList>
    </citation>
    <scope>IDENTIFICATION</scope>
    <source>
        <strain evidence="3">ATCC 64411</strain>
    </source>
</reference>
<gene>
    <name evidence="2" type="ORF">MAPG_06267</name>
</gene>
<evidence type="ECO:0000256" key="1">
    <source>
        <dbReference type="SAM" id="MobiDB-lite"/>
    </source>
</evidence>
<sequence length="170" mass="17539">MASSAGGGPPAAASRAASDPILRNALRYTVSAREYATLHKYILSRSRVLKRNAPSVETVARIVNGDSGGGGAAAARSSTAAGGEVTATGVELASAVEGSSSSSRAASGKGKKQQDPTVATTFPPVNDYNARAVRHSMRVFIATSIAMKAYSVVLKRIMGAKKEYVFSCGW</sequence>
<dbReference type="EMBL" id="GL876970">
    <property type="protein sequence ID" value="KLU87266.1"/>
    <property type="molecule type" value="Genomic_DNA"/>
</dbReference>
<dbReference type="EMBL" id="ADBL01001506">
    <property type="status" value="NOT_ANNOTATED_CDS"/>
    <property type="molecule type" value="Genomic_DNA"/>
</dbReference>
<reference evidence="2" key="2">
    <citation type="submission" date="2010-05" db="EMBL/GenBank/DDBJ databases">
        <title>The Genome Sequence of Magnaporthe poae strain ATCC 64411.</title>
        <authorList>
            <consortium name="The Broad Institute Genome Sequencing Platform"/>
            <consortium name="Broad Institute Genome Sequencing Center for Infectious Disease"/>
            <person name="Ma L.-J."/>
            <person name="Dead R."/>
            <person name="Young S."/>
            <person name="Zeng Q."/>
            <person name="Koehrsen M."/>
            <person name="Alvarado L."/>
            <person name="Berlin A."/>
            <person name="Chapman S.B."/>
            <person name="Chen Z."/>
            <person name="Freedman E."/>
            <person name="Gellesch M."/>
            <person name="Goldberg J."/>
            <person name="Griggs A."/>
            <person name="Gujja S."/>
            <person name="Heilman E.R."/>
            <person name="Heiman D."/>
            <person name="Hepburn T."/>
            <person name="Howarth C."/>
            <person name="Jen D."/>
            <person name="Larson L."/>
            <person name="Mehta T."/>
            <person name="Neiman D."/>
            <person name="Pearson M."/>
            <person name="Roberts A."/>
            <person name="Saif S."/>
            <person name="Shea T."/>
            <person name="Shenoy N."/>
            <person name="Sisk P."/>
            <person name="Stolte C."/>
            <person name="Sykes S."/>
            <person name="Walk T."/>
            <person name="White J."/>
            <person name="Yandava C."/>
            <person name="Haas B."/>
            <person name="Nusbaum C."/>
            <person name="Birren B."/>
        </authorList>
    </citation>
    <scope>NUCLEOTIDE SEQUENCE</scope>
    <source>
        <strain evidence="2">ATCC 64411</strain>
    </source>
</reference>
<reference evidence="2" key="3">
    <citation type="submission" date="2011-03" db="EMBL/GenBank/DDBJ databases">
        <title>Annotation of Magnaporthe poae ATCC 64411.</title>
        <authorList>
            <person name="Ma L.-J."/>
            <person name="Dead R."/>
            <person name="Young S.K."/>
            <person name="Zeng Q."/>
            <person name="Gargeya S."/>
            <person name="Fitzgerald M."/>
            <person name="Haas B."/>
            <person name="Abouelleil A."/>
            <person name="Alvarado L."/>
            <person name="Arachchi H.M."/>
            <person name="Berlin A."/>
            <person name="Brown A."/>
            <person name="Chapman S.B."/>
            <person name="Chen Z."/>
            <person name="Dunbar C."/>
            <person name="Freedman E."/>
            <person name="Gearin G."/>
            <person name="Gellesch M."/>
            <person name="Goldberg J."/>
            <person name="Griggs A."/>
            <person name="Gujja S."/>
            <person name="Heiman D."/>
            <person name="Howarth C."/>
            <person name="Larson L."/>
            <person name="Lui A."/>
            <person name="MacDonald P.J.P."/>
            <person name="Mehta T."/>
            <person name="Montmayeur A."/>
            <person name="Murphy C."/>
            <person name="Neiman D."/>
            <person name="Pearson M."/>
            <person name="Priest M."/>
            <person name="Roberts A."/>
            <person name="Saif S."/>
            <person name="Shea T."/>
            <person name="Shenoy N."/>
            <person name="Sisk P."/>
            <person name="Stolte C."/>
            <person name="Sykes S."/>
            <person name="Yandava C."/>
            <person name="Wortman J."/>
            <person name="Nusbaum C."/>
            <person name="Birren B."/>
        </authorList>
    </citation>
    <scope>NUCLEOTIDE SEQUENCE</scope>
    <source>
        <strain evidence="2">ATCC 64411</strain>
    </source>
</reference>
<organism evidence="3 4">
    <name type="scientific">Magnaporthiopsis poae (strain ATCC 64411 / 73-15)</name>
    <name type="common">Kentucky bluegrass fungus</name>
    <name type="synonym">Magnaporthe poae</name>
    <dbReference type="NCBI Taxonomy" id="644358"/>
    <lineage>
        <taxon>Eukaryota</taxon>
        <taxon>Fungi</taxon>
        <taxon>Dikarya</taxon>
        <taxon>Ascomycota</taxon>
        <taxon>Pezizomycotina</taxon>
        <taxon>Sordariomycetes</taxon>
        <taxon>Sordariomycetidae</taxon>
        <taxon>Magnaporthales</taxon>
        <taxon>Magnaporthaceae</taxon>
        <taxon>Magnaporthiopsis</taxon>
    </lineage>
</organism>
<dbReference type="EnsemblFungi" id="MAPG_06267T0">
    <property type="protein sequence ID" value="MAPG_06267T0"/>
    <property type="gene ID" value="MAPG_06267"/>
</dbReference>
<name>A0A0C4E1K3_MAGP6</name>
<keyword evidence="4" id="KW-1185">Reference proteome</keyword>
<protein>
    <submittedName>
        <fullName evidence="2 3">Uncharacterized protein</fullName>
    </submittedName>
</protein>
<feature type="compositionally biased region" description="Low complexity" evidence="1">
    <location>
        <begin position="93"/>
        <end position="108"/>
    </location>
</feature>
<dbReference type="Proteomes" id="UP000011715">
    <property type="component" value="Unassembled WGS sequence"/>
</dbReference>
<evidence type="ECO:0000313" key="4">
    <source>
        <dbReference type="Proteomes" id="UP000011715"/>
    </source>
</evidence>
<dbReference type="eggNOG" id="ENOG502RQQG">
    <property type="taxonomic scope" value="Eukaryota"/>
</dbReference>
<dbReference type="AlphaFoldDB" id="A0A0C4E1K3"/>
<dbReference type="VEuPathDB" id="FungiDB:MAPG_06267"/>
<evidence type="ECO:0000313" key="2">
    <source>
        <dbReference type="EMBL" id="KLU87266.1"/>
    </source>
</evidence>
<dbReference type="OrthoDB" id="291792at2759"/>
<reference evidence="4" key="1">
    <citation type="submission" date="2010-05" db="EMBL/GenBank/DDBJ databases">
        <title>The genome sequence of Magnaporthe poae strain ATCC 64411.</title>
        <authorList>
            <person name="Ma L.-J."/>
            <person name="Dead R."/>
            <person name="Young S."/>
            <person name="Zeng Q."/>
            <person name="Koehrsen M."/>
            <person name="Alvarado L."/>
            <person name="Berlin A."/>
            <person name="Chapman S.B."/>
            <person name="Chen Z."/>
            <person name="Freedman E."/>
            <person name="Gellesch M."/>
            <person name="Goldberg J."/>
            <person name="Griggs A."/>
            <person name="Gujja S."/>
            <person name="Heilman E.R."/>
            <person name="Heiman D."/>
            <person name="Hepburn T."/>
            <person name="Howarth C."/>
            <person name="Jen D."/>
            <person name="Larson L."/>
            <person name="Mehta T."/>
            <person name="Neiman D."/>
            <person name="Pearson M."/>
            <person name="Roberts A."/>
            <person name="Saif S."/>
            <person name="Shea T."/>
            <person name="Shenoy N."/>
            <person name="Sisk P."/>
            <person name="Stolte C."/>
            <person name="Sykes S."/>
            <person name="Walk T."/>
            <person name="White J."/>
            <person name="Yandava C."/>
            <person name="Haas B."/>
            <person name="Nusbaum C."/>
            <person name="Birren B."/>
        </authorList>
    </citation>
    <scope>NUCLEOTIDE SEQUENCE [LARGE SCALE GENOMIC DNA]</scope>
    <source>
        <strain evidence="4">ATCC 64411 / 73-15</strain>
    </source>
</reference>
<reference evidence="3" key="4">
    <citation type="journal article" date="2015" name="G3 (Bethesda)">
        <title>Genome sequences of three phytopathogenic species of the Magnaporthaceae family of fungi.</title>
        <authorList>
            <person name="Okagaki L.H."/>
            <person name="Nunes C.C."/>
            <person name="Sailsbery J."/>
            <person name="Clay B."/>
            <person name="Brown D."/>
            <person name="John T."/>
            <person name="Oh Y."/>
            <person name="Young N."/>
            <person name="Fitzgerald M."/>
            <person name="Haas B.J."/>
            <person name="Zeng Q."/>
            <person name="Young S."/>
            <person name="Adiconis X."/>
            <person name="Fan L."/>
            <person name="Levin J.Z."/>
            <person name="Mitchell T.K."/>
            <person name="Okubara P.A."/>
            <person name="Farman M.L."/>
            <person name="Kohn L.M."/>
            <person name="Birren B."/>
            <person name="Ma L.-J."/>
            <person name="Dean R.A."/>
        </authorList>
    </citation>
    <scope>NUCLEOTIDE SEQUENCE</scope>
    <source>
        <strain evidence="3">ATCC 64411 / 73-15</strain>
    </source>
</reference>
<dbReference type="OMA" id="MGAKKEY"/>
<evidence type="ECO:0000313" key="3">
    <source>
        <dbReference type="EnsemblFungi" id="MAPG_06267T0"/>
    </source>
</evidence>
<dbReference type="STRING" id="644358.A0A0C4E1K3"/>
<accession>A0A0C4E1K3</accession>
<feature type="region of interest" description="Disordered" evidence="1">
    <location>
        <begin position="93"/>
        <end position="124"/>
    </location>
</feature>